<dbReference type="GO" id="GO:0003677">
    <property type="term" value="F:DNA binding"/>
    <property type="evidence" value="ECO:0007669"/>
    <property type="project" value="InterPro"/>
</dbReference>
<organism evidence="2 3">
    <name type="scientific">Rhodomicrobium vannielii (strain ATCC 17100 / DSM 162 / LMG 4299 / NCIMB 10020 / ATH 3.1.1)</name>
    <dbReference type="NCBI Taxonomy" id="648757"/>
    <lineage>
        <taxon>Bacteria</taxon>
        <taxon>Pseudomonadati</taxon>
        <taxon>Pseudomonadota</taxon>
        <taxon>Alphaproteobacteria</taxon>
        <taxon>Hyphomicrobiales</taxon>
        <taxon>Hyphomicrobiaceae</taxon>
        <taxon>Rhodomicrobium</taxon>
    </lineage>
</organism>
<evidence type="ECO:0000313" key="2">
    <source>
        <dbReference type="EMBL" id="ADP70727.1"/>
    </source>
</evidence>
<dbReference type="HOGENOM" id="CLU_1314596_0_0_5"/>
<dbReference type="AlphaFoldDB" id="E3I776"/>
<dbReference type="Pfam" id="PF01381">
    <property type="entry name" value="HTH_3"/>
    <property type="match status" value="1"/>
</dbReference>
<dbReference type="eggNOG" id="COG1476">
    <property type="taxonomic scope" value="Bacteria"/>
</dbReference>
<evidence type="ECO:0000313" key="3">
    <source>
        <dbReference type="Proteomes" id="UP000001399"/>
    </source>
</evidence>
<reference evidence="3" key="1">
    <citation type="journal article" date="2011" name="J. Bacteriol.">
        <title>Genome sequences of eight morphologically diverse alphaproteobacteria.</title>
        <authorList>
            <consortium name="US DOE Joint Genome Institute"/>
            <person name="Brown P.J."/>
            <person name="Kysela D.T."/>
            <person name="Buechlein A."/>
            <person name="Hemmerich C."/>
            <person name="Brun Y.V."/>
        </authorList>
    </citation>
    <scope>NUCLEOTIDE SEQUENCE [LARGE SCALE GENOMIC DNA]</scope>
    <source>
        <strain evidence="3">ATCC 17100 / ATH 3.1.1 / DSM 162 / LMG 4299</strain>
    </source>
</reference>
<dbReference type="InterPro" id="IPR001387">
    <property type="entry name" value="Cro/C1-type_HTH"/>
</dbReference>
<dbReference type="RefSeq" id="WP_013419128.1">
    <property type="nucleotide sequence ID" value="NC_014664.1"/>
</dbReference>
<proteinExistence type="predicted"/>
<dbReference type="Proteomes" id="UP000001399">
    <property type="component" value="Chromosome"/>
</dbReference>
<dbReference type="SUPFAM" id="SSF47413">
    <property type="entry name" value="lambda repressor-like DNA-binding domains"/>
    <property type="match status" value="1"/>
</dbReference>
<dbReference type="KEGG" id="rva:Rvan_1472"/>
<dbReference type="STRING" id="648757.Rvan_1472"/>
<dbReference type="EMBL" id="CP002292">
    <property type="protein sequence ID" value="ADP70727.1"/>
    <property type="molecule type" value="Genomic_DNA"/>
</dbReference>
<name>E3I776_RHOVT</name>
<feature type="domain" description="HTH cro/C1-type" evidence="1">
    <location>
        <begin position="21"/>
        <end position="65"/>
    </location>
</feature>
<sequence length="209" mass="23005">MAKNIDRKWFERRIAELRIPSQAELARRLGISKSLLSLVLDGKRSANLELAQGLSRELRMPLLEIARRTSGDMMDAIEAVAKLERGVTLEVAGTIGGDFAVDLYPPSRRRTMVRLEIDAPAGAQALEYRTAGTQAAMFDGSMCVVGSQRPVDPEAMVGRYNMVWLADGRILMRFVDRLEKDGYFLSAVGCEDITSKLDAYAPVIAILAG</sequence>
<dbReference type="OrthoDB" id="3480230at2"/>
<gene>
    <name evidence="2" type="ordered locus">Rvan_1472</name>
</gene>
<protein>
    <submittedName>
        <fullName evidence="2">Helix-turn-helix domain protein</fullName>
    </submittedName>
</protein>
<dbReference type="PROSITE" id="PS50943">
    <property type="entry name" value="HTH_CROC1"/>
    <property type="match status" value="1"/>
</dbReference>
<evidence type="ECO:0000259" key="1">
    <source>
        <dbReference type="PROSITE" id="PS50943"/>
    </source>
</evidence>
<dbReference type="SMART" id="SM00530">
    <property type="entry name" value="HTH_XRE"/>
    <property type="match status" value="1"/>
</dbReference>
<accession>E3I776</accession>
<dbReference type="Gene3D" id="1.10.260.40">
    <property type="entry name" value="lambda repressor-like DNA-binding domains"/>
    <property type="match status" value="1"/>
</dbReference>
<keyword evidence="3" id="KW-1185">Reference proteome</keyword>
<dbReference type="CDD" id="cd00093">
    <property type="entry name" value="HTH_XRE"/>
    <property type="match status" value="1"/>
</dbReference>
<dbReference type="InterPro" id="IPR010982">
    <property type="entry name" value="Lambda_DNA-bd_dom_sf"/>
</dbReference>